<name>A0A6N6RLP1_9FLAO</name>
<evidence type="ECO:0000313" key="2">
    <source>
        <dbReference type="EMBL" id="KAB2814494.1"/>
    </source>
</evidence>
<dbReference type="Pfam" id="PF19798">
    <property type="entry name" value="Sulfotransfer_5"/>
    <property type="match status" value="1"/>
</dbReference>
<dbReference type="GO" id="GO:0019752">
    <property type="term" value="P:carboxylic acid metabolic process"/>
    <property type="evidence" value="ECO:0007669"/>
    <property type="project" value="TreeGrafter"/>
</dbReference>
<gene>
    <name evidence="2" type="ORF">F8C67_01790</name>
</gene>
<evidence type="ECO:0000313" key="3">
    <source>
        <dbReference type="Proteomes" id="UP000468650"/>
    </source>
</evidence>
<evidence type="ECO:0008006" key="4">
    <source>
        <dbReference type="Google" id="ProtNLM"/>
    </source>
</evidence>
<comment type="caution">
    <text evidence="2">The sequence shown here is derived from an EMBL/GenBank/DDBJ whole genome shotgun (WGS) entry which is preliminary data.</text>
</comment>
<dbReference type="InterPro" id="IPR050571">
    <property type="entry name" value="Class-IV_PLP-Dep_Aminotrnsfr"/>
</dbReference>
<proteinExistence type="inferred from homology"/>
<organism evidence="2 3">
    <name type="scientific">Phaeocystidibacter luteus</name>
    <dbReference type="NCBI Taxonomy" id="911197"/>
    <lineage>
        <taxon>Bacteria</taxon>
        <taxon>Pseudomonadati</taxon>
        <taxon>Bacteroidota</taxon>
        <taxon>Flavobacteriia</taxon>
        <taxon>Flavobacteriales</taxon>
        <taxon>Phaeocystidibacteraceae</taxon>
        <taxon>Phaeocystidibacter</taxon>
    </lineage>
</organism>
<keyword evidence="3" id="KW-1185">Reference proteome</keyword>
<dbReference type="SUPFAM" id="SSF52540">
    <property type="entry name" value="P-loop containing nucleoside triphosphate hydrolases"/>
    <property type="match status" value="1"/>
</dbReference>
<dbReference type="Gene3D" id="3.40.50.300">
    <property type="entry name" value="P-loop containing nucleotide triphosphate hydrolases"/>
    <property type="match status" value="1"/>
</dbReference>
<reference evidence="2 3" key="1">
    <citation type="submission" date="2019-09" db="EMBL/GenBank/DDBJ databases">
        <title>Genomes of family Cryomorphaceae.</title>
        <authorList>
            <person name="Bowman J.P."/>
        </authorList>
    </citation>
    <scope>NUCLEOTIDE SEQUENCE [LARGE SCALE GENOMIC DNA]</scope>
    <source>
        <strain evidence="2 3">LMG 25704</strain>
    </source>
</reference>
<accession>A0A6N6RLP1</accession>
<protein>
    <recommendedName>
        <fullName evidence="4">Sulfotransferase family protein</fullName>
    </recommendedName>
</protein>
<dbReference type="EMBL" id="WBVO01000001">
    <property type="protein sequence ID" value="KAB2814494.1"/>
    <property type="molecule type" value="Genomic_DNA"/>
</dbReference>
<sequence length="237" mass="26902">MIIHSISGPRNISTALMYSFAQRTDIIPLDEPFYASYLNVNPDLSHPGREDILKSQSTDPATVAERITQLNQDGKHVYVKDMAHHFADMNLPPLPESKAIFLVRDPAKLIASFQKVIPLPSLKDIGLEEEWKLFQQYKNADLPAFVIPTERLAENPRESLNTLCEALDIPMDDKMLSWSAGPKAYDGCWAQYWYSNAHKSTGFTPFQSNYSQLNSHGEELLERALPYYQSLLENSLL</sequence>
<dbReference type="RefSeq" id="WP_151666074.1">
    <property type="nucleotide sequence ID" value="NZ_WBVO01000001.1"/>
</dbReference>
<dbReference type="InterPro" id="IPR027417">
    <property type="entry name" value="P-loop_NTPase"/>
</dbReference>
<dbReference type="AlphaFoldDB" id="A0A6N6RLP1"/>
<dbReference type="Proteomes" id="UP000468650">
    <property type="component" value="Unassembled WGS sequence"/>
</dbReference>
<dbReference type="OrthoDB" id="272985at2"/>
<dbReference type="PANTHER" id="PTHR42743">
    <property type="entry name" value="AMINO-ACID AMINOTRANSFERASE"/>
    <property type="match status" value="1"/>
</dbReference>
<comment type="similarity">
    <text evidence="1">Belongs to the class-IV pyridoxal-phosphate-dependent aminotransferase family.</text>
</comment>
<evidence type="ECO:0000256" key="1">
    <source>
        <dbReference type="ARBA" id="ARBA00009320"/>
    </source>
</evidence>
<dbReference type="PANTHER" id="PTHR42743:SF11">
    <property type="entry name" value="AMINODEOXYCHORISMATE LYASE"/>
    <property type="match status" value="1"/>
</dbReference>